<comment type="caution">
    <text evidence="1">The sequence shown here is derived from an EMBL/GenBank/DDBJ whole genome shotgun (WGS) entry which is preliminary data.</text>
</comment>
<accession>A0A4Z2G5J2</accession>
<sequence length="139" mass="15475">MLYYILQMKDGQHLREIGSQPPASLCVSRIHLHSTSLLIRGVFGCGKFRNSRGFLRASSSIRSVVTLSEDRYGSDAKLSSWQGEKMMPLCTERSTYCRSLNCSPLLTDISFGMHSQSSLSQPTSEQPRQSVNVTLAVSR</sequence>
<organism evidence="1 2">
    <name type="scientific">Liparis tanakae</name>
    <name type="common">Tanaka's snailfish</name>
    <dbReference type="NCBI Taxonomy" id="230148"/>
    <lineage>
        <taxon>Eukaryota</taxon>
        <taxon>Metazoa</taxon>
        <taxon>Chordata</taxon>
        <taxon>Craniata</taxon>
        <taxon>Vertebrata</taxon>
        <taxon>Euteleostomi</taxon>
        <taxon>Actinopterygii</taxon>
        <taxon>Neopterygii</taxon>
        <taxon>Teleostei</taxon>
        <taxon>Neoteleostei</taxon>
        <taxon>Acanthomorphata</taxon>
        <taxon>Eupercaria</taxon>
        <taxon>Perciformes</taxon>
        <taxon>Cottioidei</taxon>
        <taxon>Cottales</taxon>
        <taxon>Liparidae</taxon>
        <taxon>Liparis</taxon>
    </lineage>
</organism>
<dbReference type="EMBL" id="SRLO01000680">
    <property type="protein sequence ID" value="TNN48846.1"/>
    <property type="molecule type" value="Genomic_DNA"/>
</dbReference>
<gene>
    <name evidence="1" type="ORF">EYF80_040970</name>
</gene>
<name>A0A4Z2G5J2_9TELE</name>
<evidence type="ECO:0000313" key="1">
    <source>
        <dbReference type="EMBL" id="TNN48846.1"/>
    </source>
</evidence>
<keyword evidence="2" id="KW-1185">Reference proteome</keyword>
<dbReference type="AlphaFoldDB" id="A0A4Z2G5J2"/>
<protein>
    <submittedName>
        <fullName evidence="1">Uncharacterized protein</fullName>
    </submittedName>
</protein>
<proteinExistence type="predicted"/>
<reference evidence="1 2" key="1">
    <citation type="submission" date="2019-03" db="EMBL/GenBank/DDBJ databases">
        <title>First draft genome of Liparis tanakae, snailfish: a comprehensive survey of snailfish specific genes.</title>
        <authorList>
            <person name="Kim W."/>
            <person name="Song I."/>
            <person name="Jeong J.-H."/>
            <person name="Kim D."/>
            <person name="Kim S."/>
            <person name="Ryu S."/>
            <person name="Song J.Y."/>
            <person name="Lee S.K."/>
        </authorList>
    </citation>
    <scope>NUCLEOTIDE SEQUENCE [LARGE SCALE GENOMIC DNA]</scope>
    <source>
        <tissue evidence="1">Muscle</tissue>
    </source>
</reference>
<dbReference type="Proteomes" id="UP000314294">
    <property type="component" value="Unassembled WGS sequence"/>
</dbReference>
<evidence type="ECO:0000313" key="2">
    <source>
        <dbReference type="Proteomes" id="UP000314294"/>
    </source>
</evidence>